<feature type="non-terminal residue" evidence="1">
    <location>
        <position position="1"/>
    </location>
</feature>
<evidence type="ECO:0000313" key="1">
    <source>
        <dbReference type="EMBL" id="CAE7241488.1"/>
    </source>
</evidence>
<reference evidence="1" key="1">
    <citation type="submission" date="2021-02" db="EMBL/GenBank/DDBJ databases">
        <authorList>
            <person name="Dougan E. K."/>
            <person name="Rhodes N."/>
            <person name="Thang M."/>
            <person name="Chan C."/>
        </authorList>
    </citation>
    <scope>NUCLEOTIDE SEQUENCE</scope>
</reference>
<dbReference type="Proteomes" id="UP000649617">
    <property type="component" value="Unassembled WGS sequence"/>
</dbReference>
<dbReference type="AlphaFoldDB" id="A0A812L9J6"/>
<organism evidence="1 2">
    <name type="scientific">Symbiodinium pilosum</name>
    <name type="common">Dinoflagellate</name>
    <dbReference type="NCBI Taxonomy" id="2952"/>
    <lineage>
        <taxon>Eukaryota</taxon>
        <taxon>Sar</taxon>
        <taxon>Alveolata</taxon>
        <taxon>Dinophyceae</taxon>
        <taxon>Suessiales</taxon>
        <taxon>Symbiodiniaceae</taxon>
        <taxon>Symbiodinium</taxon>
    </lineage>
</organism>
<name>A0A812L9J6_SYMPI</name>
<keyword evidence="2" id="KW-1185">Reference proteome</keyword>
<dbReference type="EMBL" id="CAJNIZ010005402">
    <property type="protein sequence ID" value="CAE7241488.1"/>
    <property type="molecule type" value="Genomic_DNA"/>
</dbReference>
<comment type="caution">
    <text evidence="1">The sequence shown here is derived from an EMBL/GenBank/DDBJ whole genome shotgun (WGS) entry which is preliminary data.</text>
</comment>
<gene>
    <name evidence="1" type="ORF">SPIL2461_LOCUS4192</name>
</gene>
<proteinExistence type="predicted"/>
<accession>A0A812L9J6</accession>
<feature type="non-terminal residue" evidence="1">
    <location>
        <position position="74"/>
    </location>
</feature>
<evidence type="ECO:0000313" key="2">
    <source>
        <dbReference type="Proteomes" id="UP000649617"/>
    </source>
</evidence>
<sequence>VEGSSEVQKDFESSCARDVTLVQHGGWQKQILRSNGFHEAVDKYVQAEHKRNQAAATAAAASLHMAKQSCELLT</sequence>
<protein>
    <submittedName>
        <fullName evidence="1">Uncharacterized protein</fullName>
    </submittedName>
</protein>